<sequence>MLRTLSLALSLALLLPLTPAQSIITLSTPSLPPPPPLPSGAVPPACQRCVTTALATACPGAVPLPRLDTCLCTVRGPAWRAVAACLRDDHDADGAGDCRAHRPALLRLYADRCVSFRREWCLAGTKGGGGGGGDDDDIVVTLVPGLCTGSLTVTSTTASGTQTATATTSSETVTSSTGTASTGGTAPSTSTATGSSSGSASATTSAATRTSTTTAATSASTAGAVPLGVADTHVIAALLAAAAAVGVI</sequence>
<name>A0AB34FSX0_9HYPO</name>
<evidence type="ECO:0000256" key="2">
    <source>
        <dbReference type="SAM" id="SignalP"/>
    </source>
</evidence>
<dbReference type="EMBL" id="JAQHRD010000005">
    <property type="protein sequence ID" value="KAJ6441165.1"/>
    <property type="molecule type" value="Genomic_DNA"/>
</dbReference>
<evidence type="ECO:0000256" key="1">
    <source>
        <dbReference type="SAM" id="MobiDB-lite"/>
    </source>
</evidence>
<dbReference type="Proteomes" id="UP001163105">
    <property type="component" value="Unassembled WGS sequence"/>
</dbReference>
<keyword evidence="2" id="KW-0732">Signal</keyword>
<protein>
    <recommendedName>
        <fullName evidence="5">Extracellular membrane protein CFEM domain-containing protein</fullName>
    </recommendedName>
</protein>
<feature type="chain" id="PRO_5044344057" description="Extracellular membrane protein CFEM domain-containing protein" evidence="2">
    <location>
        <begin position="21"/>
        <end position="248"/>
    </location>
</feature>
<accession>A0AB34FSX0</accession>
<evidence type="ECO:0008006" key="5">
    <source>
        <dbReference type="Google" id="ProtNLM"/>
    </source>
</evidence>
<reference evidence="3" key="1">
    <citation type="submission" date="2023-01" db="EMBL/GenBank/DDBJ databases">
        <title>The growth and conidiation of Purpureocillium lavendulum are regulated by nitrogen source and histone H3K14 acetylation.</title>
        <authorList>
            <person name="Tang P."/>
            <person name="Han J."/>
            <person name="Zhang C."/>
            <person name="Tang P."/>
            <person name="Qi F."/>
            <person name="Zhang K."/>
            <person name="Liang L."/>
        </authorList>
    </citation>
    <scope>NUCLEOTIDE SEQUENCE</scope>
    <source>
        <strain evidence="3">YMF1.00683</strain>
    </source>
</reference>
<evidence type="ECO:0000313" key="4">
    <source>
        <dbReference type="Proteomes" id="UP001163105"/>
    </source>
</evidence>
<gene>
    <name evidence="3" type="ORF">O9K51_06960</name>
</gene>
<dbReference type="AlphaFoldDB" id="A0AB34FSX0"/>
<evidence type="ECO:0000313" key="3">
    <source>
        <dbReference type="EMBL" id="KAJ6441165.1"/>
    </source>
</evidence>
<keyword evidence="4" id="KW-1185">Reference proteome</keyword>
<organism evidence="3 4">
    <name type="scientific">Purpureocillium lavendulum</name>
    <dbReference type="NCBI Taxonomy" id="1247861"/>
    <lineage>
        <taxon>Eukaryota</taxon>
        <taxon>Fungi</taxon>
        <taxon>Dikarya</taxon>
        <taxon>Ascomycota</taxon>
        <taxon>Pezizomycotina</taxon>
        <taxon>Sordariomycetes</taxon>
        <taxon>Hypocreomycetidae</taxon>
        <taxon>Hypocreales</taxon>
        <taxon>Ophiocordycipitaceae</taxon>
        <taxon>Purpureocillium</taxon>
    </lineage>
</organism>
<proteinExistence type="predicted"/>
<feature type="signal peptide" evidence="2">
    <location>
        <begin position="1"/>
        <end position="20"/>
    </location>
</feature>
<comment type="caution">
    <text evidence="3">The sequence shown here is derived from an EMBL/GenBank/DDBJ whole genome shotgun (WGS) entry which is preliminary data.</text>
</comment>
<feature type="region of interest" description="Disordered" evidence="1">
    <location>
        <begin position="158"/>
        <end position="206"/>
    </location>
</feature>